<feature type="transmembrane region" description="Helical" evidence="5">
    <location>
        <begin position="345"/>
        <end position="365"/>
    </location>
</feature>
<comment type="subcellular location">
    <subcellularLocation>
        <location evidence="1">Cell membrane</location>
        <topology evidence="1">Multi-pass membrane protein</topology>
    </subcellularLocation>
</comment>
<feature type="transmembrane region" description="Helical" evidence="5">
    <location>
        <begin position="43"/>
        <end position="69"/>
    </location>
</feature>
<dbReference type="Proteomes" id="UP000292373">
    <property type="component" value="Unassembled WGS sequence"/>
</dbReference>
<evidence type="ECO:0000313" key="7">
    <source>
        <dbReference type="EMBL" id="TBT88720.1"/>
    </source>
</evidence>
<dbReference type="InterPro" id="IPR052524">
    <property type="entry name" value="MFS_Cyanate_Porter"/>
</dbReference>
<evidence type="ECO:0000256" key="5">
    <source>
        <dbReference type="SAM" id="Phobius"/>
    </source>
</evidence>
<keyword evidence="8" id="KW-1185">Reference proteome</keyword>
<dbReference type="GO" id="GO:0005886">
    <property type="term" value="C:plasma membrane"/>
    <property type="evidence" value="ECO:0007669"/>
    <property type="project" value="UniProtKB-SubCell"/>
</dbReference>
<dbReference type="PROSITE" id="PS50850">
    <property type="entry name" value="MFS"/>
    <property type="match status" value="1"/>
</dbReference>
<feature type="transmembrane region" description="Helical" evidence="5">
    <location>
        <begin position="371"/>
        <end position="394"/>
    </location>
</feature>
<feature type="transmembrane region" description="Helical" evidence="5">
    <location>
        <begin position="134"/>
        <end position="155"/>
    </location>
</feature>
<comment type="caution">
    <text evidence="7">The sequence shown here is derived from an EMBL/GenBank/DDBJ whole genome shotgun (WGS) entry which is preliminary data.</text>
</comment>
<dbReference type="InterPro" id="IPR020846">
    <property type="entry name" value="MFS_dom"/>
</dbReference>
<name>A0A4Q9KH93_9ACTN</name>
<gene>
    <name evidence="7" type="ORF">ET989_01950</name>
</gene>
<evidence type="ECO:0000256" key="1">
    <source>
        <dbReference type="ARBA" id="ARBA00004651"/>
    </source>
</evidence>
<feature type="transmembrane region" description="Helical" evidence="5">
    <location>
        <begin position="305"/>
        <end position="325"/>
    </location>
</feature>
<feature type="transmembrane region" description="Helical" evidence="5">
    <location>
        <begin position="244"/>
        <end position="268"/>
    </location>
</feature>
<evidence type="ECO:0000313" key="8">
    <source>
        <dbReference type="Proteomes" id="UP000292373"/>
    </source>
</evidence>
<dbReference type="InterPro" id="IPR011701">
    <property type="entry name" value="MFS"/>
</dbReference>
<sequence length="403" mass="41172">MRSQTRLWWGAVGVVLLAINLRPGAASLGPVLAEVQDGLGMDAALGGALTALPGLGFAVFGAVAVAVGLRLGLAGGLFLAAVASAVGLLGRSFVDSVPLFFALTILAFAGMAIGNVLVPAYIKSHYPNRTASLMSAYTISLAIGATASTLISAPLSDAAPGGWRASLGIWGLAALLAAVPWAVLAASERRRRLAEVAVTARPSSSVFGVVGSRHAVALALFFGMQSMQAYVQFGWVAQMLRDGGLSATAAGGAASLLAAFGLAGGLVMPLVVARLRDPRWVVVVLGVLLLAGWLGVWRAPTAAPWLWASLLGLSGFAFPMALALVTARTHDPHVTTQVSGFIQSIGYLFSAIGPLLVGVLFEVTGGWDVPLWFLLGSVLVFVASGVVASAPGLVDDELAARRG</sequence>
<keyword evidence="2 5" id="KW-0812">Transmembrane</keyword>
<organism evidence="7 8">
    <name type="scientific">Propioniciclava sinopodophylli</name>
    <dbReference type="NCBI Taxonomy" id="1837344"/>
    <lineage>
        <taxon>Bacteria</taxon>
        <taxon>Bacillati</taxon>
        <taxon>Actinomycetota</taxon>
        <taxon>Actinomycetes</taxon>
        <taxon>Propionibacteriales</taxon>
        <taxon>Propionibacteriaceae</taxon>
        <taxon>Propioniciclava</taxon>
    </lineage>
</organism>
<feature type="transmembrane region" description="Helical" evidence="5">
    <location>
        <begin position="167"/>
        <end position="186"/>
    </location>
</feature>
<dbReference type="SUPFAM" id="SSF103473">
    <property type="entry name" value="MFS general substrate transporter"/>
    <property type="match status" value="1"/>
</dbReference>
<evidence type="ECO:0000259" key="6">
    <source>
        <dbReference type="PROSITE" id="PS50850"/>
    </source>
</evidence>
<dbReference type="GO" id="GO:0022857">
    <property type="term" value="F:transmembrane transporter activity"/>
    <property type="evidence" value="ECO:0007669"/>
    <property type="project" value="InterPro"/>
</dbReference>
<feature type="transmembrane region" description="Helical" evidence="5">
    <location>
        <begin position="76"/>
        <end position="94"/>
    </location>
</feature>
<dbReference type="Pfam" id="PF07690">
    <property type="entry name" value="MFS_1"/>
    <property type="match status" value="1"/>
</dbReference>
<dbReference type="InterPro" id="IPR036259">
    <property type="entry name" value="MFS_trans_sf"/>
</dbReference>
<protein>
    <submittedName>
        <fullName evidence="7">MFS transporter</fullName>
    </submittedName>
</protein>
<dbReference type="OrthoDB" id="5317164at2"/>
<feature type="domain" description="Major facilitator superfamily (MFS) profile" evidence="6">
    <location>
        <begin position="6"/>
        <end position="394"/>
    </location>
</feature>
<accession>A0A4Q9KH93</accession>
<keyword evidence="4 5" id="KW-0472">Membrane</keyword>
<evidence type="ECO:0000256" key="2">
    <source>
        <dbReference type="ARBA" id="ARBA00022692"/>
    </source>
</evidence>
<feature type="transmembrane region" description="Helical" evidence="5">
    <location>
        <begin position="100"/>
        <end position="122"/>
    </location>
</feature>
<proteinExistence type="predicted"/>
<dbReference type="PANTHER" id="PTHR23523">
    <property type="match status" value="1"/>
</dbReference>
<evidence type="ECO:0000256" key="3">
    <source>
        <dbReference type="ARBA" id="ARBA00022989"/>
    </source>
</evidence>
<dbReference type="AlphaFoldDB" id="A0A4Q9KH93"/>
<evidence type="ECO:0000256" key="4">
    <source>
        <dbReference type="ARBA" id="ARBA00023136"/>
    </source>
</evidence>
<dbReference type="RefSeq" id="WP_131166848.1">
    <property type="nucleotide sequence ID" value="NZ_SDMQ01000001.1"/>
</dbReference>
<dbReference type="EMBL" id="SDMQ01000001">
    <property type="protein sequence ID" value="TBT88720.1"/>
    <property type="molecule type" value="Genomic_DNA"/>
</dbReference>
<dbReference type="Gene3D" id="1.20.1250.20">
    <property type="entry name" value="MFS general substrate transporter like domains"/>
    <property type="match status" value="1"/>
</dbReference>
<reference evidence="7 8" key="1">
    <citation type="submission" date="2019-01" db="EMBL/GenBank/DDBJ databases">
        <title>Lactibacter flavus gen. nov., sp. nov., a novel bacterium of the family Propionibacteriaceae isolated from raw milk and dairy products.</title>
        <authorList>
            <person name="Huptas C."/>
            <person name="Wenning M."/>
            <person name="Breitenwieser F."/>
            <person name="Doll E."/>
            <person name="Von Neubeck M."/>
            <person name="Busse H.-J."/>
            <person name="Scherer S."/>
        </authorList>
    </citation>
    <scope>NUCLEOTIDE SEQUENCE [LARGE SCALE GENOMIC DNA]</scope>
    <source>
        <strain evidence="7 8">KCTC 33808</strain>
    </source>
</reference>
<keyword evidence="3 5" id="KW-1133">Transmembrane helix</keyword>
<dbReference type="PANTHER" id="PTHR23523:SF2">
    <property type="entry name" value="2-NITROIMIDAZOLE TRANSPORTER"/>
    <property type="match status" value="1"/>
</dbReference>
<feature type="transmembrane region" description="Helical" evidence="5">
    <location>
        <begin position="280"/>
        <end position="299"/>
    </location>
</feature>